<dbReference type="GO" id="GO:0005737">
    <property type="term" value="C:cytoplasm"/>
    <property type="evidence" value="ECO:0007669"/>
    <property type="project" value="TreeGrafter"/>
</dbReference>
<dbReference type="RefSeq" id="WP_176636743.1">
    <property type="nucleotide sequence ID" value="NZ_JAAMFM010000077.1"/>
</dbReference>
<reference evidence="4 5" key="1">
    <citation type="submission" date="2020-02" db="EMBL/GenBank/DDBJ databases">
        <title>Genome sequence of strain AETb3-4.</title>
        <authorList>
            <person name="Gao J."/>
            <person name="Zhang X."/>
        </authorList>
    </citation>
    <scope>NUCLEOTIDE SEQUENCE [LARGE SCALE GENOMIC DNA]</scope>
    <source>
        <strain evidence="4 5">AETb3-4</strain>
    </source>
</reference>
<dbReference type="CDD" id="cd06257">
    <property type="entry name" value="DnaJ"/>
    <property type="match status" value="1"/>
</dbReference>
<feature type="region of interest" description="Disordered" evidence="2">
    <location>
        <begin position="81"/>
        <end position="120"/>
    </location>
</feature>
<keyword evidence="1" id="KW-0143">Chaperone</keyword>
<protein>
    <submittedName>
        <fullName evidence="4">J domain-containing protein</fullName>
    </submittedName>
</protein>
<dbReference type="GO" id="GO:0042026">
    <property type="term" value="P:protein refolding"/>
    <property type="evidence" value="ECO:0007669"/>
    <property type="project" value="TreeGrafter"/>
</dbReference>
<evidence type="ECO:0000259" key="3">
    <source>
        <dbReference type="PROSITE" id="PS50076"/>
    </source>
</evidence>
<evidence type="ECO:0000313" key="4">
    <source>
        <dbReference type="EMBL" id="NVM97041.1"/>
    </source>
</evidence>
<dbReference type="Proteomes" id="UP000543556">
    <property type="component" value="Unassembled WGS sequence"/>
</dbReference>
<dbReference type="GO" id="GO:0051082">
    <property type="term" value="F:unfolded protein binding"/>
    <property type="evidence" value="ECO:0007669"/>
    <property type="project" value="TreeGrafter"/>
</dbReference>
<proteinExistence type="predicted"/>
<dbReference type="PROSITE" id="PS50076">
    <property type="entry name" value="DNAJ_2"/>
    <property type="match status" value="1"/>
</dbReference>
<name>A0A7Y7IKB9_9MICC</name>
<organism evidence="4 5">
    <name type="scientific">Arthrobacter wenxiniae</name>
    <dbReference type="NCBI Taxonomy" id="2713570"/>
    <lineage>
        <taxon>Bacteria</taxon>
        <taxon>Bacillati</taxon>
        <taxon>Actinomycetota</taxon>
        <taxon>Actinomycetes</taxon>
        <taxon>Micrococcales</taxon>
        <taxon>Micrococcaceae</taxon>
        <taxon>Arthrobacter</taxon>
    </lineage>
</organism>
<dbReference type="SUPFAM" id="SSF46565">
    <property type="entry name" value="Chaperone J-domain"/>
    <property type="match status" value="1"/>
</dbReference>
<feature type="region of interest" description="Disordered" evidence="2">
    <location>
        <begin position="31"/>
        <end position="51"/>
    </location>
</feature>
<dbReference type="Pfam" id="PF00226">
    <property type="entry name" value="DnaJ"/>
    <property type="match status" value="1"/>
</dbReference>
<comment type="caution">
    <text evidence="4">The sequence shown here is derived from an EMBL/GenBank/DDBJ whole genome shotgun (WGS) entry which is preliminary data.</text>
</comment>
<dbReference type="PANTHER" id="PTHR43096">
    <property type="entry name" value="DNAJ HOMOLOG 1, MITOCHONDRIAL-RELATED"/>
    <property type="match status" value="1"/>
</dbReference>
<dbReference type="InterPro" id="IPR001623">
    <property type="entry name" value="DnaJ_domain"/>
</dbReference>
<evidence type="ECO:0000256" key="2">
    <source>
        <dbReference type="SAM" id="MobiDB-lite"/>
    </source>
</evidence>
<dbReference type="PRINTS" id="PR00625">
    <property type="entry name" value="JDOMAIN"/>
</dbReference>
<dbReference type="Gene3D" id="1.10.287.110">
    <property type="entry name" value="DnaJ domain"/>
    <property type="match status" value="1"/>
</dbReference>
<feature type="domain" description="J" evidence="3">
    <location>
        <begin position="6"/>
        <end position="77"/>
    </location>
</feature>
<dbReference type="SMART" id="SM00271">
    <property type="entry name" value="DnaJ"/>
    <property type="match status" value="1"/>
</dbReference>
<dbReference type="InterPro" id="IPR036869">
    <property type="entry name" value="J_dom_sf"/>
</dbReference>
<evidence type="ECO:0000256" key="1">
    <source>
        <dbReference type="ARBA" id="ARBA00023186"/>
    </source>
</evidence>
<dbReference type="EMBL" id="JAAMFM010000077">
    <property type="protein sequence ID" value="NVM97041.1"/>
    <property type="molecule type" value="Genomic_DNA"/>
</dbReference>
<keyword evidence="5" id="KW-1185">Reference proteome</keyword>
<dbReference type="AlphaFoldDB" id="A0A7Y7IKB9"/>
<dbReference type="PANTHER" id="PTHR43096:SF52">
    <property type="entry name" value="DNAJ HOMOLOG 1, MITOCHONDRIAL-RELATED"/>
    <property type="match status" value="1"/>
</dbReference>
<evidence type="ECO:0000313" key="5">
    <source>
        <dbReference type="Proteomes" id="UP000543556"/>
    </source>
</evidence>
<sequence length="120" mass="12990">MTGSPDFYAVLHVGPEATGAEVTRAYRSLMRRHHPDTRPSPATAEQASRESEQLRQIMDAYTVLADPARRARYDRGLLAKAGAAASHPGPSTGARVYRPGAPTHGQPPIVAGPLRWEPPR</sequence>
<accession>A0A7Y7IKB9</accession>
<gene>
    <name evidence="4" type="ORF">G6034_19460</name>
</gene>